<dbReference type="KEGG" id="tnl:113501214"/>
<gene>
    <name evidence="6" type="primary">LOC113501214</name>
</gene>
<dbReference type="RefSeq" id="XP_026738088.1">
    <property type="nucleotide sequence ID" value="XM_026882287.1"/>
</dbReference>
<protein>
    <submittedName>
        <fullName evidence="6">General odorant-binding protein 1-like</fullName>
    </submittedName>
</protein>
<comment type="similarity">
    <text evidence="1">Belongs to the PBP/GOBP family.</text>
</comment>
<dbReference type="GO" id="GO:0005549">
    <property type="term" value="F:odorant binding"/>
    <property type="evidence" value="ECO:0007669"/>
    <property type="project" value="InterPro"/>
</dbReference>
<dbReference type="AlphaFoldDB" id="A0A7E5WBK2"/>
<dbReference type="InterPro" id="IPR006072">
    <property type="entry name" value="Odorant/phero-bd_Lep"/>
</dbReference>
<evidence type="ECO:0000256" key="3">
    <source>
        <dbReference type="SAM" id="MobiDB-lite"/>
    </source>
</evidence>
<dbReference type="OrthoDB" id="6897701at2759"/>
<feature type="region of interest" description="Disordered" evidence="3">
    <location>
        <begin position="159"/>
        <end position="208"/>
    </location>
</feature>
<dbReference type="Proteomes" id="UP000322000">
    <property type="component" value="Chromosome 2"/>
</dbReference>
<evidence type="ECO:0000313" key="5">
    <source>
        <dbReference type="Proteomes" id="UP000322000"/>
    </source>
</evidence>
<dbReference type="SMART" id="SM00708">
    <property type="entry name" value="PhBP"/>
    <property type="match status" value="1"/>
</dbReference>
<dbReference type="SUPFAM" id="SSF47565">
    <property type="entry name" value="Insect pheromone/odorant-binding proteins"/>
    <property type="match status" value="1"/>
</dbReference>
<keyword evidence="4" id="KW-0732">Signal</keyword>
<evidence type="ECO:0000313" key="6">
    <source>
        <dbReference type="RefSeq" id="XP_026738088.1"/>
    </source>
</evidence>
<sequence length="208" mass="24173">MGNMEIWLLFLSLLICVTTDKEVSVMRELSASIGDVVLECQAEMHFNNDIIHDFLNYWSEKNELVDNDMGCVVLCVLVKMELMDQGGHVQKEETDVFLRAMGADDRIAAKVVELFELCQRATSAIKDLCDFALQVAKCFRFGIIQLHWAPRYVKPQTDALKRKRGNRTNENNMKRVDQYMSNGNDAKPFRRRGRQDYRGRRHNKKSRH</sequence>
<evidence type="ECO:0000256" key="2">
    <source>
        <dbReference type="ARBA" id="ARBA00022448"/>
    </source>
</evidence>
<evidence type="ECO:0000256" key="4">
    <source>
        <dbReference type="SAM" id="SignalP"/>
    </source>
</evidence>
<name>A0A7E5WBK2_TRINI</name>
<keyword evidence="2" id="KW-0813">Transport</keyword>
<dbReference type="InterPro" id="IPR036728">
    <property type="entry name" value="PBP_GOBP_sf"/>
</dbReference>
<organism evidence="5 6">
    <name type="scientific">Trichoplusia ni</name>
    <name type="common">Cabbage looper</name>
    <dbReference type="NCBI Taxonomy" id="7111"/>
    <lineage>
        <taxon>Eukaryota</taxon>
        <taxon>Metazoa</taxon>
        <taxon>Ecdysozoa</taxon>
        <taxon>Arthropoda</taxon>
        <taxon>Hexapoda</taxon>
        <taxon>Insecta</taxon>
        <taxon>Pterygota</taxon>
        <taxon>Neoptera</taxon>
        <taxon>Endopterygota</taxon>
        <taxon>Lepidoptera</taxon>
        <taxon>Glossata</taxon>
        <taxon>Ditrysia</taxon>
        <taxon>Noctuoidea</taxon>
        <taxon>Noctuidae</taxon>
        <taxon>Plusiinae</taxon>
        <taxon>Trichoplusia</taxon>
    </lineage>
</organism>
<proteinExistence type="inferred from homology"/>
<evidence type="ECO:0000256" key="1">
    <source>
        <dbReference type="ARBA" id="ARBA00008098"/>
    </source>
</evidence>
<feature type="compositionally biased region" description="Basic residues" evidence="3">
    <location>
        <begin position="189"/>
        <end position="208"/>
    </location>
</feature>
<dbReference type="InParanoid" id="A0A7E5WBK2"/>
<reference evidence="6" key="1">
    <citation type="submission" date="2025-08" db="UniProtKB">
        <authorList>
            <consortium name="RefSeq"/>
        </authorList>
    </citation>
    <scope>IDENTIFICATION</scope>
</reference>
<accession>A0A7E5WBK2</accession>
<feature type="chain" id="PRO_5028848643" evidence="4">
    <location>
        <begin position="20"/>
        <end position="208"/>
    </location>
</feature>
<dbReference type="InterPro" id="IPR006170">
    <property type="entry name" value="PBP/GOBP"/>
</dbReference>
<dbReference type="GeneID" id="113501214"/>
<keyword evidence="5" id="KW-1185">Reference proteome</keyword>
<dbReference type="Gene3D" id="1.10.238.20">
    <property type="entry name" value="Pheromone/general odorant binding protein domain"/>
    <property type="match status" value="1"/>
</dbReference>
<dbReference type="Pfam" id="PF01395">
    <property type="entry name" value="PBP_GOBP"/>
    <property type="match status" value="1"/>
</dbReference>
<dbReference type="PRINTS" id="PR00484">
    <property type="entry name" value="PBPGOBP"/>
</dbReference>
<dbReference type="CDD" id="cd23992">
    <property type="entry name" value="PBP_GOBP"/>
    <property type="match status" value="1"/>
</dbReference>
<feature type="signal peptide" evidence="4">
    <location>
        <begin position="1"/>
        <end position="19"/>
    </location>
</feature>